<comment type="caution">
    <text evidence="1">The sequence shown here is derived from an EMBL/GenBank/DDBJ whole genome shotgun (WGS) entry which is preliminary data.</text>
</comment>
<proteinExistence type="predicted"/>
<organism evidence="1 2">
    <name type="scientific">Candidatus Ordinivivax streblomastigis</name>
    <dbReference type="NCBI Taxonomy" id="2540710"/>
    <lineage>
        <taxon>Bacteria</taxon>
        <taxon>Pseudomonadati</taxon>
        <taxon>Bacteroidota</taxon>
        <taxon>Bacteroidia</taxon>
        <taxon>Bacteroidales</taxon>
        <taxon>Candidatus Ordinivivax</taxon>
    </lineage>
</organism>
<evidence type="ECO:0000313" key="1">
    <source>
        <dbReference type="EMBL" id="KAA6303167.1"/>
    </source>
</evidence>
<dbReference type="AlphaFoldDB" id="A0A5M8P3U0"/>
<name>A0A5M8P3U0_9BACT</name>
<gene>
    <name evidence="1" type="ORF">EZS26_000770</name>
</gene>
<protein>
    <submittedName>
        <fullName evidence="1">Uncharacterized protein</fullName>
    </submittedName>
</protein>
<sequence>MKNKVFIFAASLQETNFLTLICVAIFIATYSALNAVNIGYQFPVDCCTSKSVIVSCKTGSDSLPLFIYFNFSFTMQETMKNASKANNSSRTSTFAHETGTSDLVSSALMESMSKLREIRKSIDTFWEQNPSLEDIVIEEYICFDNEIGNAAYNLSEIIRAEFMENFFYKN</sequence>
<dbReference type="Proteomes" id="UP000324575">
    <property type="component" value="Unassembled WGS sequence"/>
</dbReference>
<accession>A0A5M8P3U0</accession>
<dbReference type="EMBL" id="SNRX01000003">
    <property type="protein sequence ID" value="KAA6303167.1"/>
    <property type="molecule type" value="Genomic_DNA"/>
</dbReference>
<evidence type="ECO:0000313" key="2">
    <source>
        <dbReference type="Proteomes" id="UP000324575"/>
    </source>
</evidence>
<reference evidence="1 2" key="1">
    <citation type="submission" date="2019-03" db="EMBL/GenBank/DDBJ databases">
        <title>Single cell metagenomics reveals metabolic interactions within the superorganism composed of flagellate Streblomastix strix and complex community of Bacteroidetes bacteria on its surface.</title>
        <authorList>
            <person name="Treitli S.C."/>
            <person name="Kolisko M."/>
            <person name="Husnik F."/>
            <person name="Keeling P."/>
            <person name="Hampl V."/>
        </authorList>
    </citation>
    <scope>NUCLEOTIDE SEQUENCE [LARGE SCALE GENOMIC DNA]</scope>
    <source>
        <strain evidence="1">St1</strain>
    </source>
</reference>